<dbReference type="GO" id="GO:0003677">
    <property type="term" value="F:DNA binding"/>
    <property type="evidence" value="ECO:0007669"/>
    <property type="project" value="InterPro"/>
</dbReference>
<keyword evidence="8" id="KW-1185">Reference proteome</keyword>
<comment type="caution">
    <text evidence="7">The sequence shown here is derived from an EMBL/GenBank/DDBJ whole genome shotgun (WGS) entry which is preliminary data.</text>
</comment>
<keyword evidence="2" id="KW-0805">Transcription regulation</keyword>
<evidence type="ECO:0000259" key="6">
    <source>
        <dbReference type="Pfam" id="PF08281"/>
    </source>
</evidence>
<dbReference type="PANTHER" id="PTHR43133">
    <property type="entry name" value="RNA POLYMERASE ECF-TYPE SIGMA FACTO"/>
    <property type="match status" value="1"/>
</dbReference>
<dbReference type="InterPro" id="IPR007627">
    <property type="entry name" value="RNA_pol_sigma70_r2"/>
</dbReference>
<feature type="domain" description="RNA polymerase sigma-70 region 2" evidence="5">
    <location>
        <begin position="27"/>
        <end position="92"/>
    </location>
</feature>
<accession>A0A512AUT3</accession>
<evidence type="ECO:0000256" key="2">
    <source>
        <dbReference type="ARBA" id="ARBA00023015"/>
    </source>
</evidence>
<keyword evidence="3" id="KW-0731">Sigma factor</keyword>
<dbReference type="NCBIfam" id="TIGR02985">
    <property type="entry name" value="Sig70_bacteroi1"/>
    <property type="match status" value="1"/>
</dbReference>
<dbReference type="InterPro" id="IPR039425">
    <property type="entry name" value="RNA_pol_sigma-70-like"/>
</dbReference>
<dbReference type="NCBIfam" id="TIGR02937">
    <property type="entry name" value="sigma70-ECF"/>
    <property type="match status" value="1"/>
</dbReference>
<dbReference type="Pfam" id="PF04542">
    <property type="entry name" value="Sigma70_r2"/>
    <property type="match status" value="1"/>
</dbReference>
<reference evidence="7 8" key="1">
    <citation type="submission" date="2019-07" db="EMBL/GenBank/DDBJ databases">
        <title>Whole genome shotgun sequence of Adhaeribacter aerolatus NBRC 106133.</title>
        <authorList>
            <person name="Hosoyama A."/>
            <person name="Uohara A."/>
            <person name="Ohji S."/>
            <person name="Ichikawa N."/>
        </authorList>
    </citation>
    <scope>NUCLEOTIDE SEQUENCE [LARGE SCALE GENOMIC DNA]</scope>
    <source>
        <strain evidence="7 8">NBRC 106133</strain>
    </source>
</reference>
<dbReference type="InterPro" id="IPR014327">
    <property type="entry name" value="RNA_pol_sigma70_bacteroid"/>
</dbReference>
<dbReference type="GO" id="GO:0016987">
    <property type="term" value="F:sigma factor activity"/>
    <property type="evidence" value="ECO:0007669"/>
    <property type="project" value="UniProtKB-KW"/>
</dbReference>
<dbReference type="Gene3D" id="1.10.1740.10">
    <property type="match status" value="1"/>
</dbReference>
<dbReference type="PANTHER" id="PTHR43133:SF46">
    <property type="entry name" value="RNA POLYMERASE SIGMA-70 FACTOR ECF SUBFAMILY"/>
    <property type="match status" value="1"/>
</dbReference>
<dbReference type="InterPro" id="IPR013325">
    <property type="entry name" value="RNA_pol_sigma_r2"/>
</dbReference>
<proteinExistence type="inferred from homology"/>
<dbReference type="Gene3D" id="1.10.10.10">
    <property type="entry name" value="Winged helix-like DNA-binding domain superfamily/Winged helix DNA-binding domain"/>
    <property type="match status" value="1"/>
</dbReference>
<evidence type="ECO:0000256" key="3">
    <source>
        <dbReference type="ARBA" id="ARBA00023082"/>
    </source>
</evidence>
<evidence type="ECO:0000313" key="7">
    <source>
        <dbReference type="EMBL" id="GEO03471.1"/>
    </source>
</evidence>
<evidence type="ECO:0000256" key="1">
    <source>
        <dbReference type="ARBA" id="ARBA00010641"/>
    </source>
</evidence>
<feature type="domain" description="RNA polymerase sigma factor 70 region 4 type 2" evidence="6">
    <location>
        <begin position="129"/>
        <end position="173"/>
    </location>
</feature>
<keyword evidence="4" id="KW-0804">Transcription</keyword>
<dbReference type="SUPFAM" id="SSF88946">
    <property type="entry name" value="Sigma2 domain of RNA polymerase sigma factors"/>
    <property type="match status" value="1"/>
</dbReference>
<gene>
    <name evidence="7" type="ORF">AAE02nite_11350</name>
</gene>
<dbReference type="InterPro" id="IPR013249">
    <property type="entry name" value="RNA_pol_sigma70_r4_t2"/>
</dbReference>
<protein>
    <submittedName>
        <fullName evidence="7">RNA polymerase sigma-70 factor</fullName>
    </submittedName>
</protein>
<comment type="similarity">
    <text evidence="1">Belongs to the sigma-70 factor family. ECF subfamily.</text>
</comment>
<dbReference type="EMBL" id="BJYS01000006">
    <property type="protein sequence ID" value="GEO03471.1"/>
    <property type="molecule type" value="Genomic_DNA"/>
</dbReference>
<name>A0A512AUT3_9BACT</name>
<dbReference type="GO" id="GO:0006352">
    <property type="term" value="P:DNA-templated transcription initiation"/>
    <property type="evidence" value="ECO:0007669"/>
    <property type="project" value="InterPro"/>
</dbReference>
<evidence type="ECO:0000259" key="5">
    <source>
        <dbReference type="Pfam" id="PF04542"/>
    </source>
</evidence>
<dbReference type="AlphaFoldDB" id="A0A512AUT3"/>
<evidence type="ECO:0000313" key="8">
    <source>
        <dbReference type="Proteomes" id="UP000321532"/>
    </source>
</evidence>
<dbReference type="Proteomes" id="UP000321532">
    <property type="component" value="Unassembled WGS sequence"/>
</dbReference>
<evidence type="ECO:0000256" key="4">
    <source>
        <dbReference type="ARBA" id="ARBA00023163"/>
    </source>
</evidence>
<sequence length="195" mass="23193">MSNNCPLSVKELNALREGDKAAFEKLFYSHQEKLFAFIFKLLPNREEAEELVQEVFVKFWEKKHFLDPTQNLDNYLFSIARNLVFDKARRRAYEFAYIRYLKENTASFAELTANQVQFNELQQLIDVIYDSLPPVRKQVFTLSRFEGRSNSEIAELLQTSTSNIENHLNKALRVFRKKFKQYHIEWYCLLIYLGA</sequence>
<dbReference type="OrthoDB" id="764811at2"/>
<dbReference type="InterPro" id="IPR036388">
    <property type="entry name" value="WH-like_DNA-bd_sf"/>
</dbReference>
<organism evidence="7 8">
    <name type="scientific">Adhaeribacter aerolatus</name>
    <dbReference type="NCBI Taxonomy" id="670289"/>
    <lineage>
        <taxon>Bacteria</taxon>
        <taxon>Pseudomonadati</taxon>
        <taxon>Bacteroidota</taxon>
        <taxon>Cytophagia</taxon>
        <taxon>Cytophagales</taxon>
        <taxon>Hymenobacteraceae</taxon>
        <taxon>Adhaeribacter</taxon>
    </lineage>
</organism>
<dbReference type="RefSeq" id="WP_146895849.1">
    <property type="nucleotide sequence ID" value="NZ_BJYS01000006.1"/>
</dbReference>
<dbReference type="SUPFAM" id="SSF88659">
    <property type="entry name" value="Sigma3 and sigma4 domains of RNA polymerase sigma factors"/>
    <property type="match status" value="1"/>
</dbReference>
<dbReference type="InterPro" id="IPR013324">
    <property type="entry name" value="RNA_pol_sigma_r3/r4-like"/>
</dbReference>
<dbReference type="Pfam" id="PF08281">
    <property type="entry name" value="Sigma70_r4_2"/>
    <property type="match status" value="1"/>
</dbReference>
<dbReference type="InterPro" id="IPR014284">
    <property type="entry name" value="RNA_pol_sigma-70_dom"/>
</dbReference>